<sequence>MNDFNIGLAIKNIRQRYGLTQRELANDICDQTLISRIEKGVVIPSSLLLMKISERLGVDVNYVINFAKYNNFEYVNEVIHQVEVLLKNKSFQELNTFIKAEKANPYFKSQEGEQYLLWLEGICAYHVNGDSNIAVKLLKEAFSKRGTRKKSQSDLDISIMNSLCVIYGEEKKYPNAIKIYEELYDEIDTHPSLNYKLKSKILYNYSKILINIDSLAASIDVCNKGIKVSRGNDSIYLLGNFYYQLSFIYSLLHKYENSLKYIELAMVMFEIENRDDFMRIAKKKKEELLTQL</sequence>
<dbReference type="SMART" id="SM00530">
    <property type="entry name" value="HTH_XRE"/>
    <property type="match status" value="1"/>
</dbReference>
<dbReference type="InterPro" id="IPR053163">
    <property type="entry name" value="HTH-type_regulator_Rgg"/>
</dbReference>
<keyword evidence="3" id="KW-1185">Reference proteome</keyword>
<evidence type="ECO:0000313" key="2">
    <source>
        <dbReference type="EMBL" id="MDV2684030.1"/>
    </source>
</evidence>
<comment type="caution">
    <text evidence="2">The sequence shown here is derived from an EMBL/GenBank/DDBJ whole genome shotgun (WGS) entry which is preliminary data.</text>
</comment>
<dbReference type="InterPro" id="IPR001387">
    <property type="entry name" value="Cro/C1-type_HTH"/>
</dbReference>
<dbReference type="Pfam" id="PF18768">
    <property type="entry name" value="RNPP_C"/>
    <property type="match status" value="1"/>
</dbReference>
<dbReference type="SUPFAM" id="SSF48452">
    <property type="entry name" value="TPR-like"/>
    <property type="match status" value="1"/>
</dbReference>
<gene>
    <name evidence="2" type="ORF">RYX56_06545</name>
</gene>
<dbReference type="PANTHER" id="PTHR37038">
    <property type="entry name" value="TRANSCRIPTIONAL REGULATOR-RELATED"/>
    <property type="match status" value="1"/>
</dbReference>
<organism evidence="2 3">
    <name type="scientific">Alkalihalophilus lindianensis</name>
    <dbReference type="NCBI Taxonomy" id="1630542"/>
    <lineage>
        <taxon>Bacteria</taxon>
        <taxon>Bacillati</taxon>
        <taxon>Bacillota</taxon>
        <taxon>Bacilli</taxon>
        <taxon>Bacillales</taxon>
        <taxon>Bacillaceae</taxon>
        <taxon>Alkalihalophilus</taxon>
    </lineage>
</organism>
<dbReference type="SUPFAM" id="SSF47413">
    <property type="entry name" value="lambda repressor-like DNA-binding domains"/>
    <property type="match status" value="1"/>
</dbReference>
<dbReference type="RefSeq" id="WP_317121249.1">
    <property type="nucleotide sequence ID" value="NZ_JAWJBA010000001.1"/>
</dbReference>
<name>A0ABU3X819_9BACI</name>
<dbReference type="CDD" id="cd00093">
    <property type="entry name" value="HTH_XRE"/>
    <property type="match status" value="1"/>
</dbReference>
<dbReference type="EMBL" id="JAWJBA010000001">
    <property type="protein sequence ID" value="MDV2684030.1"/>
    <property type="molecule type" value="Genomic_DNA"/>
</dbReference>
<accession>A0ABU3X819</accession>
<evidence type="ECO:0000259" key="1">
    <source>
        <dbReference type="PROSITE" id="PS50943"/>
    </source>
</evidence>
<dbReference type="PROSITE" id="PS50943">
    <property type="entry name" value="HTH_CROC1"/>
    <property type="match status" value="1"/>
</dbReference>
<dbReference type="Gene3D" id="1.25.40.10">
    <property type="entry name" value="Tetratricopeptide repeat domain"/>
    <property type="match status" value="1"/>
</dbReference>
<dbReference type="PANTHER" id="PTHR37038:SF14">
    <property type="entry name" value="TRANSCRIPTIONAL ACTIVATOR"/>
    <property type="match status" value="1"/>
</dbReference>
<feature type="domain" description="HTH cro/C1-type" evidence="1">
    <location>
        <begin position="10"/>
        <end position="63"/>
    </location>
</feature>
<dbReference type="InterPro" id="IPR041315">
    <property type="entry name" value="PlcR_TPR"/>
</dbReference>
<evidence type="ECO:0000313" key="3">
    <source>
        <dbReference type="Proteomes" id="UP001287282"/>
    </source>
</evidence>
<proteinExistence type="predicted"/>
<dbReference type="InterPro" id="IPR011990">
    <property type="entry name" value="TPR-like_helical_dom_sf"/>
</dbReference>
<dbReference type="InterPro" id="IPR010982">
    <property type="entry name" value="Lambda_DNA-bd_dom_sf"/>
</dbReference>
<protein>
    <submittedName>
        <fullName evidence="2">Helix-turn-helix domain-containing protein</fullName>
    </submittedName>
</protein>
<reference evidence="2 3" key="1">
    <citation type="submission" date="2023-10" db="EMBL/GenBank/DDBJ databases">
        <title>Screening of Alkalihalobacillus lindianensis BZ-TG-R113 and Its Alleviation of Salt Stress on Rapeseed Growth.</title>
        <authorList>
            <person name="Zhao B."/>
            <person name="Guo T."/>
        </authorList>
    </citation>
    <scope>NUCLEOTIDE SEQUENCE [LARGE SCALE GENOMIC DNA]</scope>
    <source>
        <strain evidence="2 3">BZ-TG-R113</strain>
    </source>
</reference>
<dbReference type="Proteomes" id="UP001287282">
    <property type="component" value="Unassembled WGS sequence"/>
</dbReference>
<dbReference type="Pfam" id="PF01381">
    <property type="entry name" value="HTH_3"/>
    <property type="match status" value="1"/>
</dbReference>